<protein>
    <submittedName>
        <fullName evidence="3">Molybdenum cofactor biosynthesis protein F</fullName>
    </submittedName>
</protein>
<evidence type="ECO:0000259" key="2">
    <source>
        <dbReference type="Pfam" id="PF17409"/>
    </source>
</evidence>
<dbReference type="EMBL" id="VUOB01000001">
    <property type="protein sequence ID" value="KAA2267131.1"/>
    <property type="molecule type" value="Genomic_DNA"/>
</dbReference>
<dbReference type="RefSeq" id="WP_149847440.1">
    <property type="nucleotide sequence ID" value="NZ_VUOB01000001.1"/>
</dbReference>
<name>A0A5B2XWT1_9PSEU</name>
<reference evidence="3 4" key="2">
    <citation type="submission" date="2019-09" db="EMBL/GenBank/DDBJ databases">
        <authorList>
            <person name="Jin C."/>
        </authorList>
    </citation>
    <scope>NUCLEOTIDE SEQUENCE [LARGE SCALE GENOMIC DNA]</scope>
    <source>
        <strain evidence="3 4">AN110305</strain>
    </source>
</reference>
<evidence type="ECO:0000259" key="1">
    <source>
        <dbReference type="Pfam" id="PF10703"/>
    </source>
</evidence>
<sequence>MSTQDGAPYDWKAMDDFAAGIDGNRLPASRALHGRNWVVRDGNGETALRFTDSRVAWRAGDAEGEDAYEAVEGAPGIFFVHRSFLDRPLVTEVLVADVATRRTLTVTSRIAEEAEPGVPRVSQEFRPGVLDLGDGVAPAGEAPAPTRDLIGWRALYRYSPNHLYEHVYLSSTRYAWQCLVGEQRGHGDVDLATAWRIADGRYVFTFREFRIPVATTWLYDLDAMRTTGMFFGIDKHGEVRSAPGGALITPLGRVEYPADGEPV</sequence>
<comment type="caution">
    <text evidence="3">The sequence shown here is derived from an EMBL/GenBank/DDBJ whole genome shotgun (WGS) entry which is preliminary data.</text>
</comment>
<dbReference type="AlphaFoldDB" id="A0A5B2XWT1"/>
<proteinExistence type="predicted"/>
<dbReference type="Pfam" id="PF10703">
    <property type="entry name" value="MoaF"/>
    <property type="match status" value="1"/>
</dbReference>
<dbReference type="Pfam" id="PF17409">
    <property type="entry name" value="MoaF_C"/>
    <property type="match status" value="1"/>
</dbReference>
<feature type="domain" description="Molybdenum cofactor biosynthesis protein F N-terminal" evidence="1">
    <location>
        <begin position="10"/>
        <end position="111"/>
    </location>
</feature>
<feature type="domain" description="MoaF C-terminal" evidence="2">
    <location>
        <begin position="144"/>
        <end position="253"/>
    </location>
</feature>
<gene>
    <name evidence="3" type="ORF">F0L68_00955</name>
</gene>
<organism evidence="3 4">
    <name type="scientific">Solihabitans fulvus</name>
    <dbReference type="NCBI Taxonomy" id="1892852"/>
    <lineage>
        <taxon>Bacteria</taxon>
        <taxon>Bacillati</taxon>
        <taxon>Actinomycetota</taxon>
        <taxon>Actinomycetes</taxon>
        <taxon>Pseudonocardiales</taxon>
        <taxon>Pseudonocardiaceae</taxon>
        <taxon>Solihabitans</taxon>
    </lineage>
</organism>
<dbReference type="OrthoDB" id="2560583at2"/>
<dbReference type="InterPro" id="IPR024724">
    <property type="entry name" value="MoaF_N"/>
</dbReference>
<reference evidence="3 4" key="1">
    <citation type="submission" date="2019-09" db="EMBL/GenBank/DDBJ databases">
        <title>Goodfellowia gen. nov., a new genus of the Pseudonocardineae related to Actinoalloteichus, containing Goodfellowia coeruleoviolacea gen. nov., comb. nov. gen. nov., comb. nov.</title>
        <authorList>
            <person name="Labeda D."/>
        </authorList>
    </citation>
    <scope>NUCLEOTIDE SEQUENCE [LARGE SCALE GENOMIC DNA]</scope>
    <source>
        <strain evidence="3 4">AN110305</strain>
    </source>
</reference>
<keyword evidence="4" id="KW-1185">Reference proteome</keyword>
<dbReference type="Proteomes" id="UP000323454">
    <property type="component" value="Unassembled WGS sequence"/>
</dbReference>
<accession>A0A5B2XWT1</accession>
<evidence type="ECO:0000313" key="4">
    <source>
        <dbReference type="Proteomes" id="UP000323454"/>
    </source>
</evidence>
<dbReference type="InterPro" id="IPR012674">
    <property type="entry name" value="Calycin"/>
</dbReference>
<dbReference type="Gene3D" id="2.40.128.20">
    <property type="match status" value="1"/>
</dbReference>
<evidence type="ECO:0000313" key="3">
    <source>
        <dbReference type="EMBL" id="KAA2267131.1"/>
    </source>
</evidence>
<dbReference type="InterPro" id="IPR035348">
    <property type="entry name" value="MoaF_C"/>
</dbReference>